<evidence type="ECO:0000256" key="1">
    <source>
        <dbReference type="ARBA" id="ARBA00005702"/>
    </source>
</evidence>
<organism evidence="5 6">
    <name type="scientific">Orchesella cincta</name>
    <name type="common">Springtail</name>
    <name type="synonym">Podura cincta</name>
    <dbReference type="NCBI Taxonomy" id="48709"/>
    <lineage>
        <taxon>Eukaryota</taxon>
        <taxon>Metazoa</taxon>
        <taxon>Ecdysozoa</taxon>
        <taxon>Arthropoda</taxon>
        <taxon>Hexapoda</taxon>
        <taxon>Collembola</taxon>
        <taxon>Entomobryomorpha</taxon>
        <taxon>Entomobryoidea</taxon>
        <taxon>Orchesellidae</taxon>
        <taxon>Orchesellinae</taxon>
        <taxon>Orchesella</taxon>
    </lineage>
</organism>
<dbReference type="PANTHER" id="PTHR19307:SF14">
    <property type="entry name" value="TUMOR PROTEIN D52"/>
    <property type="match status" value="1"/>
</dbReference>
<feature type="coiled-coil region" evidence="3">
    <location>
        <begin position="106"/>
        <end position="147"/>
    </location>
</feature>
<feature type="compositionally biased region" description="Polar residues" evidence="4">
    <location>
        <begin position="280"/>
        <end position="296"/>
    </location>
</feature>
<evidence type="ECO:0000256" key="4">
    <source>
        <dbReference type="SAM" id="MobiDB-lite"/>
    </source>
</evidence>
<evidence type="ECO:0000256" key="3">
    <source>
        <dbReference type="SAM" id="Coils"/>
    </source>
</evidence>
<dbReference type="InterPro" id="IPR007327">
    <property type="entry name" value="TPD52"/>
</dbReference>
<reference evidence="5 6" key="1">
    <citation type="journal article" date="2016" name="Genome Biol. Evol.">
        <title>Gene Family Evolution Reflects Adaptation to Soil Environmental Stressors in the Genome of the Collembolan Orchesella cincta.</title>
        <authorList>
            <person name="Faddeeva-Vakhrusheva A."/>
            <person name="Derks M.F."/>
            <person name="Anvar S.Y."/>
            <person name="Agamennone V."/>
            <person name="Suring W."/>
            <person name="Smit S."/>
            <person name="van Straalen N.M."/>
            <person name="Roelofs D."/>
        </authorList>
    </citation>
    <scope>NUCLEOTIDE SEQUENCE [LARGE SCALE GENOMIC DNA]</scope>
    <source>
        <tissue evidence="5">Mixed pool</tissue>
    </source>
</reference>
<evidence type="ECO:0000313" key="6">
    <source>
        <dbReference type="Proteomes" id="UP000094527"/>
    </source>
</evidence>
<comment type="similarity">
    <text evidence="1">Belongs to the TPD52 family.</text>
</comment>
<dbReference type="Proteomes" id="UP000094527">
    <property type="component" value="Unassembled WGS sequence"/>
</dbReference>
<keyword evidence="6" id="KW-1185">Reference proteome</keyword>
<evidence type="ECO:0000313" key="5">
    <source>
        <dbReference type="EMBL" id="ODN02963.1"/>
    </source>
</evidence>
<sequence length="303" mass="32715">MMCEFYIVGILFHTNCEALEFKFILSICELYLLPLGVQPRNNPKASLLSIFVCRTFLEYIIPSNYNSDKMSLQTPTEPNANPMGRLSQSNSITSEIGSPIDPNMTAEELQAARAEWQGELTQVEDEIATLRQVLNSKMKRAHELKKKLGITAWSEITQDMGQGIKNVRDSTAVQKIEETLGSVTTAVTAAPLYQKTESAIKATAEKTTSLFGGIGSAVSQKIGALKNTESFRSMEERVTGAVSAVKTRMGGSRSGSVQSFDEALREATANQAAAAGANNPDGSNRPNGTPTATTPSVEDKPIS</sequence>
<comment type="caution">
    <text evidence="5">The sequence shown here is derived from an EMBL/GenBank/DDBJ whole genome shotgun (WGS) entry which is preliminary data.</text>
</comment>
<proteinExistence type="inferred from homology"/>
<name>A0A1D2NCH6_ORCCI</name>
<dbReference type="GO" id="GO:0005737">
    <property type="term" value="C:cytoplasm"/>
    <property type="evidence" value="ECO:0007669"/>
    <property type="project" value="TreeGrafter"/>
</dbReference>
<dbReference type="EMBL" id="LJIJ01000091">
    <property type="protein sequence ID" value="ODN02963.1"/>
    <property type="molecule type" value="Genomic_DNA"/>
</dbReference>
<evidence type="ECO:0000256" key="2">
    <source>
        <dbReference type="ARBA" id="ARBA00023054"/>
    </source>
</evidence>
<dbReference type="OrthoDB" id="10000687at2759"/>
<feature type="region of interest" description="Disordered" evidence="4">
    <location>
        <begin position="267"/>
        <end position="303"/>
    </location>
</feature>
<feature type="compositionally biased region" description="Low complexity" evidence="4">
    <location>
        <begin position="267"/>
        <end position="279"/>
    </location>
</feature>
<dbReference type="PANTHER" id="PTHR19307">
    <property type="entry name" value="TUMOR PROTEIN D52"/>
    <property type="match status" value="1"/>
</dbReference>
<keyword evidence="2 3" id="KW-0175">Coiled coil</keyword>
<accession>A0A1D2NCH6</accession>
<protein>
    <submittedName>
        <fullName evidence="5">Tumor protein D54</fullName>
    </submittedName>
</protein>
<gene>
    <name evidence="5" type="ORF">Ocin01_03700</name>
</gene>
<dbReference type="Pfam" id="PF04201">
    <property type="entry name" value="TPD52"/>
    <property type="match status" value="1"/>
</dbReference>
<dbReference type="STRING" id="48709.A0A1D2NCH6"/>
<dbReference type="AlphaFoldDB" id="A0A1D2NCH6"/>